<keyword evidence="3" id="KW-1185">Reference proteome</keyword>
<dbReference type="Proteomes" id="UP000317010">
    <property type="component" value="Unassembled WGS sequence"/>
</dbReference>
<accession>A0A562TLN8</accession>
<comment type="caution">
    <text evidence="2">The sequence shown here is derived from an EMBL/GenBank/DDBJ whole genome shotgun (WGS) entry which is preliminary data.</text>
</comment>
<organism evidence="2 3">
    <name type="scientific">Mucilaginibacter frigoritolerans</name>
    <dbReference type="NCBI Taxonomy" id="652788"/>
    <lineage>
        <taxon>Bacteria</taxon>
        <taxon>Pseudomonadati</taxon>
        <taxon>Bacteroidota</taxon>
        <taxon>Sphingobacteriia</taxon>
        <taxon>Sphingobacteriales</taxon>
        <taxon>Sphingobacteriaceae</taxon>
        <taxon>Mucilaginibacter</taxon>
    </lineage>
</organism>
<evidence type="ECO:0000259" key="1">
    <source>
        <dbReference type="Pfam" id="PF18922"/>
    </source>
</evidence>
<dbReference type="OrthoDB" id="7391526at2"/>
<protein>
    <recommendedName>
        <fullName evidence="1">DUF5672 domain-containing protein</fullName>
    </recommendedName>
</protein>
<dbReference type="RefSeq" id="WP_144916693.1">
    <property type="nucleotide sequence ID" value="NZ_VLLI01000021.1"/>
</dbReference>
<dbReference type="InterPro" id="IPR043729">
    <property type="entry name" value="DUF5672"/>
</dbReference>
<gene>
    <name evidence="2" type="ORF">JN11_04810</name>
</gene>
<dbReference type="Pfam" id="PF18922">
    <property type="entry name" value="DUF5672"/>
    <property type="match status" value="1"/>
</dbReference>
<reference evidence="2 3" key="1">
    <citation type="submission" date="2019-07" db="EMBL/GenBank/DDBJ databases">
        <title>Genomic Encyclopedia of Archaeal and Bacterial Type Strains, Phase II (KMG-II): from individual species to whole genera.</title>
        <authorList>
            <person name="Goeker M."/>
        </authorList>
    </citation>
    <scope>NUCLEOTIDE SEQUENCE [LARGE SCALE GENOMIC DNA]</scope>
    <source>
        <strain evidence="2 3">ATCC BAA-1854</strain>
    </source>
</reference>
<dbReference type="AlphaFoldDB" id="A0A562TLN8"/>
<dbReference type="EMBL" id="VLLI01000021">
    <property type="protein sequence ID" value="TWI94204.1"/>
    <property type="molecule type" value="Genomic_DNA"/>
</dbReference>
<name>A0A562TLN8_9SPHI</name>
<evidence type="ECO:0000313" key="2">
    <source>
        <dbReference type="EMBL" id="TWI94204.1"/>
    </source>
</evidence>
<sequence length="274" mass="32754">MFKEKVTADQVVIVIPMYRNHLSGYEQISLTQCFKVLGSYKVIVIKPRSLKLTVLNYYTQIEYKSFNDNCFSGVDAYSQLLMSEKFYQEFLNYTYMLIYQLDAFVFRDDLLNWCNKQYDYIGAPWLKYNNYKDVFHWLKSRLMVALHIRLNKKEPGTDMPAPKQFENMVGNGGLSLRRINTFYRLSKKYADHFHYNFLGADNWLPEDVFWSISINREQKILLIPEYKEAIHFSFENYPERALNLTKNQLPFGCHAWHQHKSFWKDIFAGMGYFI</sequence>
<proteinExistence type="predicted"/>
<feature type="domain" description="DUF5672" evidence="1">
    <location>
        <begin position="60"/>
        <end position="254"/>
    </location>
</feature>
<evidence type="ECO:0000313" key="3">
    <source>
        <dbReference type="Proteomes" id="UP000317010"/>
    </source>
</evidence>